<dbReference type="SUPFAM" id="SSF53041">
    <property type="entry name" value="Resolvase-like"/>
    <property type="match status" value="1"/>
</dbReference>
<feature type="domain" description="Resolvase/invertase-type recombinase catalytic" evidence="5">
    <location>
        <begin position="5"/>
        <end position="55"/>
    </location>
</feature>
<dbReference type="GO" id="GO:0015074">
    <property type="term" value="P:DNA integration"/>
    <property type="evidence" value="ECO:0007669"/>
    <property type="project" value="UniProtKB-KW"/>
</dbReference>
<evidence type="ECO:0000256" key="3">
    <source>
        <dbReference type="ARBA" id="ARBA00023172"/>
    </source>
</evidence>
<comment type="caution">
    <text evidence="6">The sequence shown here is derived from an EMBL/GenBank/DDBJ whole genome shotgun (WGS) entry which is preliminary data.</text>
</comment>
<dbReference type="InterPro" id="IPR006118">
    <property type="entry name" value="Recombinase_CS"/>
</dbReference>
<dbReference type="Gene3D" id="3.40.50.1390">
    <property type="entry name" value="Resolvase, N-terminal catalytic domain"/>
    <property type="match status" value="1"/>
</dbReference>
<protein>
    <submittedName>
        <fullName evidence="6">Putative Resolvase</fullName>
    </submittedName>
</protein>
<keyword evidence="2" id="KW-0238">DNA-binding</keyword>
<dbReference type="Proteomes" id="UP000279057">
    <property type="component" value="Unassembled WGS sequence"/>
</dbReference>
<accession>A0A3M3FME2</accession>
<evidence type="ECO:0000256" key="2">
    <source>
        <dbReference type="ARBA" id="ARBA00023125"/>
    </source>
</evidence>
<organism evidence="6 7">
    <name type="scientific">Pseudomonas savastanoi pv. glycinea</name>
    <name type="common">Pseudomonas syringae pv. glycinea</name>
    <dbReference type="NCBI Taxonomy" id="318"/>
    <lineage>
        <taxon>Bacteria</taxon>
        <taxon>Pseudomonadati</taxon>
        <taxon>Pseudomonadota</taxon>
        <taxon>Gammaproteobacteria</taxon>
        <taxon>Pseudomonadales</taxon>
        <taxon>Pseudomonadaceae</taxon>
        <taxon>Pseudomonas</taxon>
    </lineage>
</organism>
<evidence type="ECO:0000256" key="1">
    <source>
        <dbReference type="ARBA" id="ARBA00022908"/>
    </source>
</evidence>
<evidence type="ECO:0000259" key="5">
    <source>
        <dbReference type="Pfam" id="PF00239"/>
    </source>
</evidence>
<dbReference type="EMBL" id="RBOM01000175">
    <property type="protein sequence ID" value="RMM63070.1"/>
    <property type="molecule type" value="Genomic_DNA"/>
</dbReference>
<dbReference type="GO" id="GO:0003677">
    <property type="term" value="F:DNA binding"/>
    <property type="evidence" value="ECO:0007669"/>
    <property type="project" value="UniProtKB-KW"/>
</dbReference>
<feature type="active site" description="O-(5'-phospho-DNA)-serine intermediate" evidence="4">
    <location>
        <position position="10"/>
    </location>
</feature>
<keyword evidence="3" id="KW-0233">DNA recombination</keyword>
<keyword evidence="1" id="KW-0229">DNA integration</keyword>
<evidence type="ECO:0000256" key="4">
    <source>
        <dbReference type="PROSITE-ProRule" id="PRU10137"/>
    </source>
</evidence>
<dbReference type="Pfam" id="PF00239">
    <property type="entry name" value="Resolvase"/>
    <property type="match status" value="1"/>
</dbReference>
<proteinExistence type="predicted"/>
<dbReference type="GO" id="GO:0000150">
    <property type="term" value="F:DNA strand exchange activity"/>
    <property type="evidence" value="ECO:0007669"/>
    <property type="project" value="InterPro"/>
</dbReference>
<gene>
    <name evidence="6" type="ORF">ALQ74_00004</name>
</gene>
<dbReference type="InterPro" id="IPR036162">
    <property type="entry name" value="Resolvase-like_N_sf"/>
</dbReference>
<evidence type="ECO:0000313" key="6">
    <source>
        <dbReference type="EMBL" id="RMM63070.1"/>
    </source>
</evidence>
<dbReference type="AlphaFoldDB" id="A0A3M3FME2"/>
<reference evidence="6 7" key="1">
    <citation type="submission" date="2018-08" db="EMBL/GenBank/DDBJ databases">
        <title>Recombination of ecologically and evolutionarily significant loci maintains genetic cohesion in the Pseudomonas syringae species complex.</title>
        <authorList>
            <person name="Dillon M."/>
            <person name="Thakur S."/>
            <person name="Almeida R.N.D."/>
            <person name="Weir B.S."/>
            <person name="Guttman D.S."/>
        </authorList>
    </citation>
    <scope>NUCLEOTIDE SEQUENCE [LARGE SCALE GENOMIC DNA]</scope>
    <source>
        <strain evidence="6 7">ICMP 4332</strain>
    </source>
</reference>
<dbReference type="InterPro" id="IPR006119">
    <property type="entry name" value="Resolv_N"/>
</dbReference>
<name>A0A3M3FME2_PSESG</name>
<evidence type="ECO:0000313" key="7">
    <source>
        <dbReference type="Proteomes" id="UP000279057"/>
    </source>
</evidence>
<dbReference type="PROSITE" id="PS00397">
    <property type="entry name" value="RECOMBINASES_1"/>
    <property type="match status" value="1"/>
</dbReference>
<sequence length="90" mass="9943">MFIRAYLRASTDDQDASRARHYLETFVSGYGKAIASCYMENASGSHADRPELIRLGVTTCNRNGPDLQSSRFSTGIDCVYPSQQTGIICE</sequence>